<organism evidence="1 2">
    <name type="scientific">Paracoccus siganidrum</name>
    <dbReference type="NCBI Taxonomy" id="1276757"/>
    <lineage>
        <taxon>Bacteria</taxon>
        <taxon>Pseudomonadati</taxon>
        <taxon>Pseudomonadota</taxon>
        <taxon>Alphaproteobacteria</taxon>
        <taxon>Rhodobacterales</taxon>
        <taxon>Paracoccaceae</taxon>
        <taxon>Paracoccus</taxon>
    </lineage>
</organism>
<keyword evidence="2" id="KW-1185">Reference proteome</keyword>
<evidence type="ECO:0000313" key="1">
    <source>
        <dbReference type="EMBL" id="RJL18842.1"/>
    </source>
</evidence>
<evidence type="ECO:0000313" key="2">
    <source>
        <dbReference type="Proteomes" id="UP000283587"/>
    </source>
</evidence>
<accession>A0A419A8Y3</accession>
<dbReference type="EMBL" id="QZEW01000021">
    <property type="protein sequence ID" value="RJL18842.1"/>
    <property type="molecule type" value="Genomic_DNA"/>
</dbReference>
<name>A0A419A8Y3_9RHOB</name>
<protein>
    <submittedName>
        <fullName evidence="1">Uncharacterized protein</fullName>
    </submittedName>
</protein>
<reference evidence="2" key="1">
    <citation type="submission" date="2018-09" db="EMBL/GenBank/DDBJ databases">
        <title>Paracoccus onubensis nov. sp. a moderate halophilic bacterium isolated from Gruta de las Maravillas (Aracena, Spain).</title>
        <authorList>
            <person name="Jurado V."/>
            <person name="Gutierrez-Patricio S."/>
            <person name="Gonzalez-Pimentel J.L."/>
            <person name="Miller A.Z."/>
            <person name="Laiz L."/>
            <person name="Saiz-Jimenez C."/>
        </authorList>
    </citation>
    <scope>NUCLEOTIDE SEQUENCE [LARGE SCALE GENOMIC DNA]</scope>
    <source>
        <strain evidence="2">DSM 26381</strain>
    </source>
</reference>
<proteinExistence type="predicted"/>
<gene>
    <name evidence="1" type="ORF">D3P05_06455</name>
</gene>
<sequence>MRRIRLAQGPFAGPYSAHVVNPVLGLTAFADGIVMAEWTNAGFAQGPAWRQDAGMVEIAGPRLSAGFDDSLPLMQELLRRMATGGAHPPLEDSPTLRRLRDGVVQDYALILDRPEATAHRDDKKAITGALIRQPQIFWAYQAPEEIRDQVWNGLWRQLSDLGFPAPRGPAGQPVAQGGALKRARRCRAGRPACHAACWRDRVRCGEWAFRGGLPKPAAECRHSDARRLRRNPLAWDR</sequence>
<comment type="caution">
    <text evidence="1">The sequence shown here is derived from an EMBL/GenBank/DDBJ whole genome shotgun (WGS) entry which is preliminary data.</text>
</comment>
<dbReference type="RefSeq" id="WP_119897354.1">
    <property type="nucleotide sequence ID" value="NZ_QNRC01000005.1"/>
</dbReference>
<dbReference type="Proteomes" id="UP000283587">
    <property type="component" value="Unassembled WGS sequence"/>
</dbReference>
<dbReference type="AlphaFoldDB" id="A0A419A8Y3"/>